<sequence>MNLVSDGNIFYDDEGVELPDLETACFRSIRIARDLISEEAKLGRIPLGWSIEIMDELGEIVSVMAFENTLTLH</sequence>
<organism evidence="2 3">
    <name type="scientific">Sphingomonas glacialis</name>
    <dbReference type="NCBI Taxonomy" id="658225"/>
    <lineage>
        <taxon>Bacteria</taxon>
        <taxon>Pseudomonadati</taxon>
        <taxon>Pseudomonadota</taxon>
        <taxon>Alphaproteobacteria</taxon>
        <taxon>Sphingomonadales</taxon>
        <taxon>Sphingomonadaceae</taxon>
        <taxon>Sphingomonas</taxon>
    </lineage>
</organism>
<dbReference type="Pfam" id="PF21834">
    <property type="entry name" value="DUF6894"/>
    <property type="match status" value="1"/>
</dbReference>
<evidence type="ECO:0000313" key="2">
    <source>
        <dbReference type="EMBL" id="GHH26234.1"/>
    </source>
</evidence>
<gene>
    <name evidence="2" type="ORF">GCM10008023_40550</name>
</gene>
<accession>A0ABQ3LVG2</accession>
<evidence type="ECO:0000259" key="1">
    <source>
        <dbReference type="Pfam" id="PF21834"/>
    </source>
</evidence>
<proteinExistence type="predicted"/>
<name>A0ABQ3LVG2_9SPHN</name>
<dbReference type="RefSeq" id="WP_189677814.1">
    <property type="nucleotide sequence ID" value="NZ_BNAQ01000013.1"/>
</dbReference>
<dbReference type="InterPro" id="IPR054189">
    <property type="entry name" value="DUF6894"/>
</dbReference>
<comment type="caution">
    <text evidence="2">The sequence shown here is derived from an EMBL/GenBank/DDBJ whole genome shotgun (WGS) entry which is preliminary data.</text>
</comment>
<dbReference type="EMBL" id="BNAQ01000013">
    <property type="protein sequence ID" value="GHH26234.1"/>
    <property type="molecule type" value="Genomic_DNA"/>
</dbReference>
<dbReference type="Proteomes" id="UP000652430">
    <property type="component" value="Unassembled WGS sequence"/>
</dbReference>
<protein>
    <recommendedName>
        <fullName evidence="1">DUF6894 domain-containing protein</fullName>
    </recommendedName>
</protein>
<feature type="domain" description="DUF6894" evidence="1">
    <location>
        <begin position="4"/>
        <end position="66"/>
    </location>
</feature>
<evidence type="ECO:0000313" key="3">
    <source>
        <dbReference type="Proteomes" id="UP000652430"/>
    </source>
</evidence>
<keyword evidence="3" id="KW-1185">Reference proteome</keyword>
<reference evidence="3" key="1">
    <citation type="journal article" date="2019" name="Int. J. Syst. Evol. Microbiol.">
        <title>The Global Catalogue of Microorganisms (GCM) 10K type strain sequencing project: providing services to taxonomists for standard genome sequencing and annotation.</title>
        <authorList>
            <consortium name="The Broad Institute Genomics Platform"/>
            <consortium name="The Broad Institute Genome Sequencing Center for Infectious Disease"/>
            <person name="Wu L."/>
            <person name="Ma J."/>
        </authorList>
    </citation>
    <scope>NUCLEOTIDE SEQUENCE [LARGE SCALE GENOMIC DNA]</scope>
    <source>
        <strain evidence="3">CGMCC 1.8957</strain>
    </source>
</reference>